<dbReference type="AlphaFoldDB" id="A0A162AQU8"/>
<protein>
    <submittedName>
        <fullName evidence="1">Uncharacterized protein</fullName>
    </submittedName>
</protein>
<dbReference type="EMBL" id="LUKJ01000003">
    <property type="protein sequence ID" value="KZN15916.1"/>
    <property type="molecule type" value="Genomic_DNA"/>
</dbReference>
<gene>
    <name evidence="1" type="ORF">A1D17_06980</name>
</gene>
<organism evidence="1 2">
    <name type="scientific">Pseudomonas fluorescens</name>
    <dbReference type="NCBI Taxonomy" id="294"/>
    <lineage>
        <taxon>Bacteria</taxon>
        <taxon>Pseudomonadati</taxon>
        <taxon>Pseudomonadota</taxon>
        <taxon>Gammaproteobacteria</taxon>
        <taxon>Pseudomonadales</taxon>
        <taxon>Pseudomonadaceae</taxon>
        <taxon>Pseudomonas</taxon>
    </lineage>
</organism>
<evidence type="ECO:0000313" key="2">
    <source>
        <dbReference type="Proteomes" id="UP000076489"/>
    </source>
</evidence>
<comment type="caution">
    <text evidence="1">The sequence shown here is derived from an EMBL/GenBank/DDBJ whole genome shotgun (WGS) entry which is preliminary data.</text>
</comment>
<reference evidence="1 2" key="2">
    <citation type="journal article" date="2018" name="Nature">
        <title>Mutant phenotypes for thousands of bacterial genes of unknown function.</title>
        <authorList>
            <person name="Price M.N."/>
            <person name="Wetmore K.M."/>
            <person name="Waters R.J."/>
            <person name="Callaghan M."/>
            <person name="Ray J."/>
            <person name="Liu H."/>
            <person name="Kuehl J.V."/>
            <person name="Melnyk R.A."/>
            <person name="Lamson J.S."/>
            <person name="Suh Y."/>
            <person name="Carlson H.K."/>
            <person name="Esquivel Z."/>
            <person name="Sadeeshkumar H."/>
            <person name="Chakraborty R."/>
            <person name="Zane G.M."/>
            <person name="Rubin B.E."/>
            <person name="Wall J.D."/>
            <person name="Visel A."/>
            <person name="Bristow J."/>
            <person name="Blow M.J."/>
            <person name="Arkin A.P."/>
            <person name="Deutschbauer A.M."/>
        </authorList>
    </citation>
    <scope>NUCLEOTIDE SEQUENCE [LARGE SCALE GENOMIC DNA]</scope>
    <source>
        <strain evidence="1 2">FW300-N1B4</strain>
    </source>
</reference>
<sequence>MTTTFLVRTQYDGRDYRSVEEISYYDENGDEHVDPRVTALCIDITTCADQGDDTWTFIKYQIEARLQKAGIPYGDIEFEEWP</sequence>
<name>A0A162AQU8_PSEFL</name>
<reference evidence="2" key="1">
    <citation type="submission" date="2016-03" db="EMBL/GenBank/DDBJ databases">
        <authorList>
            <person name="Ray J."/>
            <person name="Price M."/>
            <person name="Deutschbauer A."/>
        </authorList>
    </citation>
    <scope>NUCLEOTIDE SEQUENCE [LARGE SCALE GENOMIC DNA]</scope>
    <source>
        <strain evidence="2">FW300-N1B4</strain>
    </source>
</reference>
<evidence type="ECO:0000313" key="1">
    <source>
        <dbReference type="EMBL" id="KZN15916.1"/>
    </source>
</evidence>
<accession>A0A162AQU8</accession>
<dbReference type="Proteomes" id="UP000076489">
    <property type="component" value="Unassembled WGS sequence"/>
</dbReference>
<proteinExistence type="predicted"/>